<feature type="transmembrane region" description="Helical" evidence="1">
    <location>
        <begin position="6"/>
        <end position="27"/>
    </location>
</feature>
<evidence type="ECO:0000313" key="2">
    <source>
        <dbReference type="EMBL" id="QHU33582.1"/>
    </source>
</evidence>
<organism evidence="2">
    <name type="scientific">viral metagenome</name>
    <dbReference type="NCBI Taxonomy" id="1070528"/>
    <lineage>
        <taxon>unclassified sequences</taxon>
        <taxon>metagenomes</taxon>
        <taxon>organismal metagenomes</taxon>
    </lineage>
</organism>
<dbReference type="AlphaFoldDB" id="A0A6C0LWG7"/>
<keyword evidence="1" id="KW-0472">Membrane</keyword>
<protein>
    <submittedName>
        <fullName evidence="2">Uncharacterized protein</fullName>
    </submittedName>
</protein>
<accession>A0A6C0LWG7</accession>
<sequence length="85" mass="9409">MTTIDAMLPVVIVVFLIFWATVAWCQWNNKRQMRNRIAQQRAAALQTISISTTSHARAPVYESVPGQVAVAMPVVVAEIVTPTNE</sequence>
<keyword evidence="1" id="KW-1133">Transmembrane helix</keyword>
<evidence type="ECO:0000256" key="1">
    <source>
        <dbReference type="SAM" id="Phobius"/>
    </source>
</evidence>
<keyword evidence="1" id="KW-0812">Transmembrane</keyword>
<proteinExistence type="predicted"/>
<dbReference type="EMBL" id="MN740559">
    <property type="protein sequence ID" value="QHU33582.1"/>
    <property type="molecule type" value="Genomic_DNA"/>
</dbReference>
<name>A0A6C0LWG7_9ZZZZ</name>
<reference evidence="2" key="1">
    <citation type="journal article" date="2020" name="Nature">
        <title>Giant virus diversity and host interactions through global metagenomics.</title>
        <authorList>
            <person name="Schulz F."/>
            <person name="Roux S."/>
            <person name="Paez-Espino D."/>
            <person name="Jungbluth S."/>
            <person name="Walsh D.A."/>
            <person name="Denef V.J."/>
            <person name="McMahon K.D."/>
            <person name="Konstantinidis K.T."/>
            <person name="Eloe-Fadrosh E.A."/>
            <person name="Kyrpides N.C."/>
            <person name="Woyke T."/>
        </authorList>
    </citation>
    <scope>NUCLEOTIDE SEQUENCE</scope>
    <source>
        <strain evidence="2">GVMAG-S-1016704-121</strain>
    </source>
</reference>